<feature type="domain" description="N-acetyltransferase" evidence="1">
    <location>
        <begin position="3"/>
        <end position="155"/>
    </location>
</feature>
<dbReference type="RefSeq" id="WP_183366783.1">
    <property type="nucleotide sequence ID" value="NZ_JACIEZ010000005.1"/>
</dbReference>
<evidence type="ECO:0000313" key="2">
    <source>
        <dbReference type="EMBL" id="MBB4065483.1"/>
    </source>
</evidence>
<organism evidence="2 3">
    <name type="scientific">Gellertiella hungarica</name>
    <dbReference type="NCBI Taxonomy" id="1572859"/>
    <lineage>
        <taxon>Bacteria</taxon>
        <taxon>Pseudomonadati</taxon>
        <taxon>Pseudomonadota</taxon>
        <taxon>Alphaproteobacteria</taxon>
        <taxon>Hyphomicrobiales</taxon>
        <taxon>Rhizobiaceae</taxon>
        <taxon>Gellertiella</taxon>
    </lineage>
</organism>
<evidence type="ECO:0000313" key="3">
    <source>
        <dbReference type="Proteomes" id="UP000528286"/>
    </source>
</evidence>
<evidence type="ECO:0000259" key="1">
    <source>
        <dbReference type="PROSITE" id="PS51186"/>
    </source>
</evidence>
<dbReference type="SUPFAM" id="SSF55729">
    <property type="entry name" value="Acyl-CoA N-acyltransferases (Nat)"/>
    <property type="match status" value="1"/>
</dbReference>
<reference evidence="2 3" key="1">
    <citation type="submission" date="2020-08" db="EMBL/GenBank/DDBJ databases">
        <title>Genomic Encyclopedia of Type Strains, Phase IV (KMG-IV): sequencing the most valuable type-strain genomes for metagenomic binning, comparative biology and taxonomic classification.</title>
        <authorList>
            <person name="Goeker M."/>
        </authorList>
    </citation>
    <scope>NUCLEOTIDE SEQUENCE [LARGE SCALE GENOMIC DNA]</scope>
    <source>
        <strain evidence="2 3">DSM 29853</strain>
    </source>
</reference>
<dbReference type="PROSITE" id="PS51186">
    <property type="entry name" value="GNAT"/>
    <property type="match status" value="1"/>
</dbReference>
<dbReference type="Proteomes" id="UP000528286">
    <property type="component" value="Unassembled WGS sequence"/>
</dbReference>
<sequence length="163" mass="18249">MTLDLQAANPDDIAYIMDVERMPGYDRLVGRWEAPQHREAMADPGYRYFIASEAGRRLGFVLVKGWGSPDHVTLIKRVAVEAPGGGIGSRMVSAALAEIFGATDAYRVWIGCFPDNLRARRAYEKAGFIAEGVARGNAYFYGEHHDELILAILRPEWEARHRL</sequence>
<dbReference type="PANTHER" id="PTHR43441:SF2">
    <property type="entry name" value="FAMILY ACETYLTRANSFERASE, PUTATIVE (AFU_ORTHOLOGUE AFUA_7G00850)-RELATED"/>
    <property type="match status" value="1"/>
</dbReference>
<dbReference type="InterPro" id="IPR051908">
    <property type="entry name" value="Ribosomal_N-acetyltransferase"/>
</dbReference>
<keyword evidence="2" id="KW-0808">Transferase</keyword>
<dbReference type="InterPro" id="IPR016181">
    <property type="entry name" value="Acyl_CoA_acyltransferase"/>
</dbReference>
<proteinExistence type="predicted"/>
<dbReference type="GO" id="GO:0008999">
    <property type="term" value="F:protein-N-terminal-alanine acetyltransferase activity"/>
    <property type="evidence" value="ECO:0007669"/>
    <property type="project" value="TreeGrafter"/>
</dbReference>
<dbReference type="Gene3D" id="3.40.630.30">
    <property type="match status" value="1"/>
</dbReference>
<name>A0A7W6NL33_9HYPH</name>
<gene>
    <name evidence="2" type="ORF">GGR23_002690</name>
</gene>
<dbReference type="InterPro" id="IPR000182">
    <property type="entry name" value="GNAT_dom"/>
</dbReference>
<protein>
    <submittedName>
        <fullName evidence="2">RimJ/RimL family protein N-acetyltransferase</fullName>
    </submittedName>
</protein>
<dbReference type="GO" id="GO:1990189">
    <property type="term" value="F:protein N-terminal-serine acetyltransferase activity"/>
    <property type="evidence" value="ECO:0007669"/>
    <property type="project" value="TreeGrafter"/>
</dbReference>
<dbReference type="AlphaFoldDB" id="A0A7W6NL33"/>
<comment type="caution">
    <text evidence="2">The sequence shown here is derived from an EMBL/GenBank/DDBJ whole genome shotgun (WGS) entry which is preliminary data.</text>
</comment>
<dbReference type="CDD" id="cd04301">
    <property type="entry name" value="NAT_SF"/>
    <property type="match status" value="1"/>
</dbReference>
<dbReference type="Pfam" id="PF00583">
    <property type="entry name" value="Acetyltransf_1"/>
    <property type="match status" value="1"/>
</dbReference>
<accession>A0A7W6NL33</accession>
<keyword evidence="3" id="KW-1185">Reference proteome</keyword>
<dbReference type="GO" id="GO:0005737">
    <property type="term" value="C:cytoplasm"/>
    <property type="evidence" value="ECO:0007669"/>
    <property type="project" value="TreeGrafter"/>
</dbReference>
<dbReference type="EMBL" id="JACIEZ010000005">
    <property type="protein sequence ID" value="MBB4065483.1"/>
    <property type="molecule type" value="Genomic_DNA"/>
</dbReference>
<dbReference type="PANTHER" id="PTHR43441">
    <property type="entry name" value="RIBOSOMAL-PROTEIN-SERINE ACETYLTRANSFERASE"/>
    <property type="match status" value="1"/>
</dbReference>